<dbReference type="AlphaFoldDB" id="A0A5S9XAW6"/>
<evidence type="ECO:0000256" key="4">
    <source>
        <dbReference type="ARBA" id="ARBA00022946"/>
    </source>
</evidence>
<keyword evidence="4" id="KW-0809">Transit peptide</keyword>
<gene>
    <name evidence="10" type="ORF">C24_LOCUS11827</name>
</gene>
<comment type="similarity">
    <text evidence="3 8">Belongs to the cyclophilin-type PPIase family.</text>
</comment>
<feature type="domain" description="PPIase cyclophilin-type" evidence="9">
    <location>
        <begin position="112"/>
        <end position="254"/>
    </location>
</feature>
<dbReference type="InterPro" id="IPR029000">
    <property type="entry name" value="Cyclophilin-like_dom_sf"/>
</dbReference>
<dbReference type="ExpressionAtlas" id="A0A5S9XAW6">
    <property type="expression patterns" value="baseline and differential"/>
</dbReference>
<dbReference type="Gene3D" id="2.40.100.10">
    <property type="entry name" value="Cyclophilin-like"/>
    <property type="match status" value="1"/>
</dbReference>
<dbReference type="PANTHER" id="PTHR47269">
    <property type="entry name" value="PEPTIDYL-PROLYL CIS-TRANS ISOMERASE CYP21-4"/>
    <property type="match status" value="1"/>
</dbReference>
<keyword evidence="5 8" id="KW-0697">Rotamase</keyword>
<dbReference type="SUPFAM" id="SSF50891">
    <property type="entry name" value="Cyclophilin-like"/>
    <property type="match status" value="1"/>
</dbReference>
<evidence type="ECO:0000256" key="5">
    <source>
        <dbReference type="ARBA" id="ARBA00023110"/>
    </source>
</evidence>
<dbReference type="Proteomes" id="UP000434276">
    <property type="component" value="Unassembled WGS sequence"/>
</dbReference>
<evidence type="ECO:0000256" key="1">
    <source>
        <dbReference type="ARBA" id="ARBA00000971"/>
    </source>
</evidence>
<organism evidence="10 11">
    <name type="scientific">Arabidopsis thaliana</name>
    <name type="common">Mouse-ear cress</name>
    <dbReference type="NCBI Taxonomy" id="3702"/>
    <lineage>
        <taxon>Eukaryota</taxon>
        <taxon>Viridiplantae</taxon>
        <taxon>Streptophyta</taxon>
        <taxon>Embryophyta</taxon>
        <taxon>Tracheophyta</taxon>
        <taxon>Spermatophyta</taxon>
        <taxon>Magnoliopsida</taxon>
        <taxon>eudicotyledons</taxon>
        <taxon>Gunneridae</taxon>
        <taxon>Pentapetalae</taxon>
        <taxon>rosids</taxon>
        <taxon>malvids</taxon>
        <taxon>Brassicales</taxon>
        <taxon>Brassicaceae</taxon>
        <taxon>Camelineae</taxon>
        <taxon>Arabidopsis</taxon>
    </lineage>
</organism>
<dbReference type="PRINTS" id="PR00153">
    <property type="entry name" value="CSAPPISMRASE"/>
</dbReference>
<comment type="function">
    <text evidence="2 8">PPIases accelerate the folding of proteins. It catalyzes the cis-trans isomerization of proline imidic peptide bonds in oligopeptides.</text>
</comment>
<evidence type="ECO:0000259" key="9">
    <source>
        <dbReference type="PROSITE" id="PS50072"/>
    </source>
</evidence>
<reference evidence="10 11" key="1">
    <citation type="submission" date="2019-12" db="EMBL/GenBank/DDBJ databases">
        <authorList>
            <person name="Jiao W.-B."/>
            <person name="Schneeberger K."/>
        </authorList>
    </citation>
    <scope>NUCLEOTIDE SEQUENCE [LARGE SCALE GENOMIC DNA]</scope>
    <source>
        <strain evidence="11">cv. C24</strain>
    </source>
</reference>
<dbReference type="GO" id="GO:0003755">
    <property type="term" value="F:peptidyl-prolyl cis-trans isomerase activity"/>
    <property type="evidence" value="ECO:0007669"/>
    <property type="project" value="UniProtKB-UniRule"/>
</dbReference>
<dbReference type="InterPro" id="IPR002130">
    <property type="entry name" value="Cyclophilin-type_PPIase_dom"/>
</dbReference>
<name>A0A5S9XAW6_ARATH</name>
<dbReference type="PROSITE" id="PS50072">
    <property type="entry name" value="CSA_PPIASE_2"/>
    <property type="match status" value="1"/>
</dbReference>
<dbReference type="EMBL" id="CACSHJ010000089">
    <property type="protein sequence ID" value="CAA0381578.1"/>
    <property type="molecule type" value="Genomic_DNA"/>
</dbReference>
<evidence type="ECO:0000256" key="3">
    <source>
        <dbReference type="ARBA" id="ARBA00007365"/>
    </source>
</evidence>
<comment type="catalytic activity">
    <reaction evidence="1 8">
        <text>[protein]-peptidylproline (omega=180) = [protein]-peptidylproline (omega=0)</text>
        <dbReference type="Rhea" id="RHEA:16237"/>
        <dbReference type="Rhea" id="RHEA-COMP:10747"/>
        <dbReference type="Rhea" id="RHEA-COMP:10748"/>
        <dbReference type="ChEBI" id="CHEBI:83833"/>
        <dbReference type="ChEBI" id="CHEBI:83834"/>
        <dbReference type="EC" id="5.2.1.8"/>
    </reaction>
</comment>
<evidence type="ECO:0000256" key="7">
    <source>
        <dbReference type="ARBA" id="ARBA00023235"/>
    </source>
</evidence>
<keyword evidence="6" id="KW-0143">Chaperone</keyword>
<proteinExistence type="inferred from homology"/>
<evidence type="ECO:0000313" key="10">
    <source>
        <dbReference type="EMBL" id="CAA0381578.1"/>
    </source>
</evidence>
<accession>A0A5S9XAW6</accession>
<dbReference type="PANTHER" id="PTHR47269:SF1">
    <property type="entry name" value="PEPTIDYL-PROLYL CIS-TRANS ISOMERASE CYP21-4"/>
    <property type="match status" value="1"/>
</dbReference>
<sequence length="258" mass="28386">MISCSVSHIHFCSIYFNLIDNWKSTGSGVSEVTETSCIPRLLSAKLRCNGKDKTAGSSKSKQEEEGSKSHNCCSHIIVGHNLSPLVPKDTNTASGQKTYDLPGFADINTSKGLITVELFKEGSPEVVDKFLDLCQKDHFKGMPFQRVIKNYLVQAGHSPSSIPVEEWTAKGKLRGRLHIGPKHEAFMLGTPKNKGNNKDFELLITTAPIPDLNDQLIVFGRVLKGEDVVQEIEEVDTDEHFQPKSPIGITGVVLKLET</sequence>
<evidence type="ECO:0000256" key="2">
    <source>
        <dbReference type="ARBA" id="ARBA00002388"/>
    </source>
</evidence>
<evidence type="ECO:0000256" key="8">
    <source>
        <dbReference type="RuleBase" id="RU363019"/>
    </source>
</evidence>
<evidence type="ECO:0000256" key="6">
    <source>
        <dbReference type="ARBA" id="ARBA00023186"/>
    </source>
</evidence>
<dbReference type="Pfam" id="PF00160">
    <property type="entry name" value="Pro_isomerase"/>
    <property type="match status" value="1"/>
</dbReference>
<dbReference type="EC" id="5.2.1.8" evidence="8"/>
<evidence type="ECO:0000313" key="11">
    <source>
        <dbReference type="Proteomes" id="UP000434276"/>
    </source>
</evidence>
<dbReference type="OrthoDB" id="271386at2759"/>
<dbReference type="FunFam" id="2.40.100.10:FF:000074">
    <property type="entry name" value="Peptidyl-prolyl cis-trans isomerase"/>
    <property type="match status" value="1"/>
</dbReference>
<protein>
    <recommendedName>
        <fullName evidence="8">Peptidyl-prolyl cis-trans isomerase</fullName>
        <shortName evidence="8">PPIase</shortName>
        <ecNumber evidence="8">5.2.1.8</ecNumber>
    </recommendedName>
</protein>
<keyword evidence="7 8" id="KW-0413">Isomerase</keyword>